<dbReference type="SUPFAM" id="SSF63825">
    <property type="entry name" value="YWTD domain"/>
    <property type="match status" value="1"/>
</dbReference>
<reference evidence="2" key="2">
    <citation type="journal article" date="2017" name="Genome Announc.">
        <title>Draft genome sequence of Paludibacter jiangxiensis NM7(T), a propionate-producing fermentative bacterium.</title>
        <authorList>
            <person name="Qiu Y.-L."/>
            <person name="Tourlousse D.M."/>
            <person name="Matsuura N."/>
            <person name="Ohashi A."/>
            <person name="Sekiguchi Y."/>
        </authorList>
    </citation>
    <scope>NUCLEOTIDE SEQUENCE [LARGE SCALE GENOMIC DNA]</scope>
    <source>
        <strain evidence="2">NM7</strain>
    </source>
</reference>
<gene>
    <name evidence="1" type="ORF">PJIAN_289</name>
</gene>
<protein>
    <recommendedName>
        <fullName evidence="3">Beta-propeller repeat-containing protein</fullName>
    </recommendedName>
</protein>
<keyword evidence="2" id="KW-1185">Reference proteome</keyword>
<evidence type="ECO:0000313" key="1">
    <source>
        <dbReference type="EMBL" id="GAT62530.1"/>
    </source>
</evidence>
<dbReference type="Proteomes" id="UP000076586">
    <property type="component" value="Unassembled WGS sequence"/>
</dbReference>
<evidence type="ECO:0008006" key="3">
    <source>
        <dbReference type="Google" id="ProtNLM"/>
    </source>
</evidence>
<dbReference type="STRING" id="681398.PJIAN_289"/>
<sequence>MNSLFRTISIVFLLIGLANCKGSEDEPKTNIADSGIYVLVNNPIVSVSNPAILEGAVKLWHNNALTNISASGADYYLASGLFVDGNDTYIVGYNASTGMAVYWKNKTLVTLSTLGNSKGLAICVSNGDVYVAGNTSYGGKTYARYWKNGVITNLTTGKYVAAATSIIVSNNDIYVAGYEYNSSTINIAKYWKNGAEFSLTDGTYSAKVEAMALSGTDLYIAGYERNSSGSKVAKYWKNGNAVSLSNGNYDAEISSIFIDGNDVYMAGYEGTQYTPRIAKYWKNGIGTTVTNSRNLSEALSIIVKNSDVYIAGEEHNGTASVAKYWKNGTEIILASGGADAVAQTIFVK</sequence>
<evidence type="ECO:0000313" key="2">
    <source>
        <dbReference type="Proteomes" id="UP000076586"/>
    </source>
</evidence>
<proteinExistence type="predicted"/>
<reference evidence="2" key="1">
    <citation type="submission" date="2016-04" db="EMBL/GenBank/DDBJ databases">
        <title>Draft genome sequence of Paludibacter jiangxiensis strain NM7.</title>
        <authorList>
            <person name="Qiu Y."/>
            <person name="Matsuura N."/>
            <person name="Ohashi A."/>
            <person name="Tourlousse M.D."/>
            <person name="Sekiguchi Y."/>
        </authorList>
    </citation>
    <scope>NUCLEOTIDE SEQUENCE [LARGE SCALE GENOMIC DNA]</scope>
    <source>
        <strain evidence="2">NM7</strain>
    </source>
</reference>
<dbReference type="EMBL" id="BDCR01000002">
    <property type="protein sequence ID" value="GAT62530.1"/>
    <property type="molecule type" value="Genomic_DNA"/>
</dbReference>
<dbReference type="AlphaFoldDB" id="A0A170ZCN9"/>
<dbReference type="OrthoDB" id="1002911at2"/>
<name>A0A170ZCN9_9BACT</name>
<comment type="caution">
    <text evidence="1">The sequence shown here is derived from an EMBL/GenBank/DDBJ whole genome shotgun (WGS) entry which is preliminary data.</text>
</comment>
<organism evidence="1 2">
    <name type="scientific">Paludibacter jiangxiensis</name>
    <dbReference type="NCBI Taxonomy" id="681398"/>
    <lineage>
        <taxon>Bacteria</taxon>
        <taxon>Pseudomonadati</taxon>
        <taxon>Bacteroidota</taxon>
        <taxon>Bacteroidia</taxon>
        <taxon>Bacteroidales</taxon>
        <taxon>Paludibacteraceae</taxon>
        <taxon>Paludibacter</taxon>
    </lineage>
</organism>
<dbReference type="RefSeq" id="WP_068702928.1">
    <property type="nucleotide sequence ID" value="NZ_BDCR01000002.1"/>
</dbReference>
<accession>A0A170ZCN9</accession>